<evidence type="ECO:0000259" key="1">
    <source>
        <dbReference type="Pfam" id="PF09423"/>
    </source>
</evidence>
<dbReference type="Pfam" id="PF16655">
    <property type="entry name" value="PhoD_N"/>
    <property type="match status" value="1"/>
</dbReference>
<sequence length="640" mass="72397">MTSNRKSPAHPERRIFLKSLLAGSALLLLEHTGVDRFARAFAAEEFTSDFPRYLPQQPPGQGFPQSVAAGDPTATGAVLWTRVDPTILNGMTAKHVDRGLVQWLNGSSPPDSIRQAILKGEFVLLEISLTPDFKKPILSGYTPIWKDFDNVVKVDVDGKLAPRTLYYYRFITQTGHVSPTGRFKTLVAAGTELSSARFAYISCQDYASGYFPVLSYVAEEELDFIVHLGDYVYESVDESAYQNPLPGRSIKLPSGDSKAFTTEDYRTLYRTYRTDPHLQRLHENHAVISIWDDHEYANDTYYPAIAPDDNLTSNPTRRQSANRVWFEYTPARVAFDATKDFTDSLRIYRTVRVGNLCELILTDQRLYRSSHPCGSGTLDRYFTNGCATMNDPNQSMLGTHSGQKEWFLHQLKTSNALWKIWGNEVQFTPLKVLGRWLNLDAWDGYAGERLEIIRNLKENNIQNFITITGDLHTFEASLIKENFNEDSDQNAVGVELMGGSVTSANILDMVTQLFSKIKNSSNPFPLEALEKITQMDKDIAQQVQEIKEMRKKGLVTISSSHPLVEKLFEQLINLVRLENPWIKLINSSTHGYCILELSSAKTTWTAYSVNNIRQSSTSTKSLLFQCEVPRDEAKIDVLHR</sequence>
<dbReference type="InterPro" id="IPR018946">
    <property type="entry name" value="PhoD-like_MPP"/>
</dbReference>
<feature type="domain" description="PhoD-like phosphatase metallophosphatase" evidence="1">
    <location>
        <begin position="198"/>
        <end position="521"/>
    </location>
</feature>
<dbReference type="PANTHER" id="PTHR43606:SF2">
    <property type="entry name" value="ALKALINE PHOSPHATASE FAMILY PROTEIN (AFU_ORTHOLOGUE AFUA_5G03860)"/>
    <property type="match status" value="1"/>
</dbReference>
<dbReference type="PROSITE" id="PS51318">
    <property type="entry name" value="TAT"/>
    <property type="match status" value="1"/>
</dbReference>
<dbReference type="Proteomes" id="UP000198534">
    <property type="component" value="Unassembled WGS sequence"/>
</dbReference>
<feature type="domain" description="Phospholipase D N-terminal" evidence="2">
    <location>
        <begin position="66"/>
        <end position="185"/>
    </location>
</feature>
<evidence type="ECO:0000313" key="3">
    <source>
        <dbReference type="EMBL" id="SDW30681.1"/>
    </source>
</evidence>
<dbReference type="CDD" id="cd07389">
    <property type="entry name" value="MPP_PhoD"/>
    <property type="match status" value="1"/>
</dbReference>
<reference evidence="3 4" key="1">
    <citation type="submission" date="2016-10" db="EMBL/GenBank/DDBJ databases">
        <authorList>
            <person name="de Groot N.N."/>
        </authorList>
    </citation>
    <scope>NUCLEOTIDE SEQUENCE [LARGE SCALE GENOMIC DNA]</scope>
    <source>
        <strain evidence="3 4">DSM 45610</strain>
    </source>
</reference>
<gene>
    <name evidence="3" type="ORF">SAMN05444487_102209</name>
</gene>
<proteinExistence type="predicted"/>
<dbReference type="SUPFAM" id="SSF56300">
    <property type="entry name" value="Metallo-dependent phosphatases"/>
    <property type="match status" value="1"/>
</dbReference>
<dbReference type="PANTHER" id="PTHR43606">
    <property type="entry name" value="PHOSPHATASE, PUTATIVE (AFU_ORTHOLOGUE AFUA_6G08710)-RELATED"/>
    <property type="match status" value="1"/>
</dbReference>
<evidence type="ECO:0000313" key="4">
    <source>
        <dbReference type="Proteomes" id="UP000198534"/>
    </source>
</evidence>
<dbReference type="InterPro" id="IPR029052">
    <property type="entry name" value="Metallo-depent_PP-like"/>
</dbReference>
<dbReference type="EMBL" id="FNNQ01000002">
    <property type="protein sequence ID" value="SDW30681.1"/>
    <property type="molecule type" value="Genomic_DNA"/>
</dbReference>
<dbReference type="InterPro" id="IPR038607">
    <property type="entry name" value="PhoD-like_sf"/>
</dbReference>
<organism evidence="3 4">
    <name type="scientific">Marininema mesophilum</name>
    <dbReference type="NCBI Taxonomy" id="1048340"/>
    <lineage>
        <taxon>Bacteria</taxon>
        <taxon>Bacillati</taxon>
        <taxon>Bacillota</taxon>
        <taxon>Bacilli</taxon>
        <taxon>Bacillales</taxon>
        <taxon>Thermoactinomycetaceae</taxon>
        <taxon>Marininema</taxon>
    </lineage>
</organism>
<protein>
    <submittedName>
        <fullName evidence="3">Alkaline phosphatase D</fullName>
    </submittedName>
</protein>
<dbReference type="InterPro" id="IPR052900">
    <property type="entry name" value="Phospholipid_Metab_Enz"/>
</dbReference>
<keyword evidence="4" id="KW-1185">Reference proteome</keyword>
<accession>A0A1H2SGC7</accession>
<name>A0A1H2SGC7_9BACL</name>
<dbReference type="AlphaFoldDB" id="A0A1H2SGC7"/>
<dbReference type="RefSeq" id="WP_091736020.1">
    <property type="nucleotide sequence ID" value="NZ_FNNQ01000002.1"/>
</dbReference>
<dbReference type="Gene3D" id="2.60.40.380">
    <property type="entry name" value="Purple acid phosphatase-like, N-terminal"/>
    <property type="match status" value="1"/>
</dbReference>
<dbReference type="STRING" id="1048340.SAMN05444487_102209"/>
<dbReference type="OrthoDB" id="9763616at2"/>
<dbReference type="InterPro" id="IPR006311">
    <property type="entry name" value="TAT_signal"/>
</dbReference>
<dbReference type="Pfam" id="PF09423">
    <property type="entry name" value="PhoD"/>
    <property type="match status" value="1"/>
</dbReference>
<dbReference type="Gene3D" id="3.60.21.70">
    <property type="entry name" value="PhoD-like phosphatase"/>
    <property type="match status" value="1"/>
</dbReference>
<dbReference type="InterPro" id="IPR032093">
    <property type="entry name" value="PhoD_N"/>
</dbReference>
<evidence type="ECO:0000259" key="2">
    <source>
        <dbReference type="Pfam" id="PF16655"/>
    </source>
</evidence>